<organism evidence="1 2">
    <name type="scientific">Melastoma candidum</name>
    <dbReference type="NCBI Taxonomy" id="119954"/>
    <lineage>
        <taxon>Eukaryota</taxon>
        <taxon>Viridiplantae</taxon>
        <taxon>Streptophyta</taxon>
        <taxon>Embryophyta</taxon>
        <taxon>Tracheophyta</taxon>
        <taxon>Spermatophyta</taxon>
        <taxon>Magnoliopsida</taxon>
        <taxon>eudicotyledons</taxon>
        <taxon>Gunneridae</taxon>
        <taxon>Pentapetalae</taxon>
        <taxon>rosids</taxon>
        <taxon>malvids</taxon>
        <taxon>Myrtales</taxon>
        <taxon>Melastomataceae</taxon>
        <taxon>Melastomatoideae</taxon>
        <taxon>Melastomateae</taxon>
        <taxon>Melastoma</taxon>
    </lineage>
</organism>
<comment type="caution">
    <text evidence="1">The sequence shown here is derived from an EMBL/GenBank/DDBJ whole genome shotgun (WGS) entry which is preliminary data.</text>
</comment>
<dbReference type="EMBL" id="CM042885">
    <property type="protein sequence ID" value="KAI4364982.1"/>
    <property type="molecule type" value="Genomic_DNA"/>
</dbReference>
<proteinExistence type="predicted"/>
<evidence type="ECO:0000313" key="1">
    <source>
        <dbReference type="EMBL" id="KAI4364982.1"/>
    </source>
</evidence>
<keyword evidence="2" id="KW-1185">Reference proteome</keyword>
<protein>
    <submittedName>
        <fullName evidence="1">Uncharacterized protein</fullName>
    </submittedName>
</protein>
<dbReference type="Proteomes" id="UP001057402">
    <property type="component" value="Chromosome 6"/>
</dbReference>
<name>A0ACB9QE19_9MYRT</name>
<sequence>MTDSTTSTSIGKMISQPTPPGGVQVAPQARVPQPPPPAEDKPSKVEVWGWKLYGWCTYLIEMTLIPVVFPLIISQVVGPPPVPPPTAGARATAASHVTPASSDC</sequence>
<evidence type="ECO:0000313" key="2">
    <source>
        <dbReference type="Proteomes" id="UP001057402"/>
    </source>
</evidence>
<reference evidence="2" key="1">
    <citation type="journal article" date="2023" name="Front. Plant Sci.">
        <title>Chromosomal-level genome assembly of Melastoma candidum provides insights into trichome evolution.</title>
        <authorList>
            <person name="Zhong Y."/>
            <person name="Wu W."/>
            <person name="Sun C."/>
            <person name="Zou P."/>
            <person name="Liu Y."/>
            <person name="Dai S."/>
            <person name="Zhou R."/>
        </authorList>
    </citation>
    <scope>NUCLEOTIDE SEQUENCE [LARGE SCALE GENOMIC DNA]</scope>
</reference>
<accession>A0ACB9QE19</accession>
<gene>
    <name evidence="1" type="ORF">MLD38_021011</name>
</gene>